<name>A0A9P9YFV9_9MUSC</name>
<organism evidence="10 11">
    <name type="scientific">Drosophila gunungcola</name>
    <name type="common">fruit fly</name>
    <dbReference type="NCBI Taxonomy" id="103775"/>
    <lineage>
        <taxon>Eukaryota</taxon>
        <taxon>Metazoa</taxon>
        <taxon>Ecdysozoa</taxon>
        <taxon>Arthropoda</taxon>
        <taxon>Hexapoda</taxon>
        <taxon>Insecta</taxon>
        <taxon>Pterygota</taxon>
        <taxon>Neoptera</taxon>
        <taxon>Endopterygota</taxon>
        <taxon>Diptera</taxon>
        <taxon>Brachycera</taxon>
        <taxon>Muscomorpha</taxon>
        <taxon>Ephydroidea</taxon>
        <taxon>Drosophilidae</taxon>
        <taxon>Drosophila</taxon>
        <taxon>Sophophora</taxon>
    </lineage>
</organism>
<dbReference type="PROSITE" id="PS50240">
    <property type="entry name" value="TRYPSIN_DOM"/>
    <property type="match status" value="1"/>
</dbReference>
<dbReference type="Proteomes" id="UP001059596">
    <property type="component" value="Unassembled WGS sequence"/>
</dbReference>
<keyword evidence="8" id="KW-0378">Hydrolase</keyword>
<dbReference type="GO" id="GO:0004252">
    <property type="term" value="F:serine-type endopeptidase activity"/>
    <property type="evidence" value="ECO:0007669"/>
    <property type="project" value="InterPro"/>
</dbReference>
<evidence type="ECO:0000313" key="10">
    <source>
        <dbReference type="EMBL" id="KAI8036213.1"/>
    </source>
</evidence>
<keyword evidence="6" id="KW-0325">Glycoprotein</keyword>
<reference evidence="10" key="1">
    <citation type="journal article" date="2023" name="Genome Biol. Evol.">
        <title>Long-read-based Genome Assembly of Drosophila gunungcola Reveals Fewer Chemosensory Genes in Flower-breeding Species.</title>
        <authorList>
            <person name="Negi A."/>
            <person name="Liao B.Y."/>
            <person name="Yeh S.D."/>
        </authorList>
    </citation>
    <scope>NUCLEOTIDE SEQUENCE</scope>
    <source>
        <strain evidence="10">Sukarami</strain>
    </source>
</reference>
<proteinExistence type="inferred from homology"/>
<keyword evidence="11" id="KW-1185">Reference proteome</keyword>
<dbReference type="PROSITE" id="PS00134">
    <property type="entry name" value="TRYPSIN_HIS"/>
    <property type="match status" value="1"/>
</dbReference>
<dbReference type="InterPro" id="IPR043504">
    <property type="entry name" value="Peptidase_S1_PA_chymotrypsin"/>
</dbReference>
<dbReference type="PRINTS" id="PR00722">
    <property type="entry name" value="CHYMOTRYPSIN"/>
</dbReference>
<dbReference type="InterPro" id="IPR033116">
    <property type="entry name" value="TRYPSIN_SER"/>
</dbReference>
<dbReference type="AlphaFoldDB" id="A0A9P9YFV9"/>
<dbReference type="SMART" id="SM00020">
    <property type="entry name" value="Tryp_SPc"/>
    <property type="match status" value="1"/>
</dbReference>
<dbReference type="Pfam" id="PF00089">
    <property type="entry name" value="Trypsin"/>
    <property type="match status" value="1"/>
</dbReference>
<dbReference type="SUPFAM" id="SSF50494">
    <property type="entry name" value="Trypsin-like serine proteases"/>
    <property type="match status" value="1"/>
</dbReference>
<dbReference type="PROSITE" id="PS00135">
    <property type="entry name" value="TRYPSIN_SER"/>
    <property type="match status" value="1"/>
</dbReference>
<keyword evidence="5" id="KW-1015">Disulfide bond</keyword>
<dbReference type="PANTHER" id="PTHR24256">
    <property type="entry name" value="TRYPTASE-RELATED"/>
    <property type="match status" value="1"/>
</dbReference>
<keyword evidence="1" id="KW-0479">Metal-binding</keyword>
<dbReference type="GO" id="GO:0046872">
    <property type="term" value="F:metal ion binding"/>
    <property type="evidence" value="ECO:0007669"/>
    <property type="project" value="UniProtKB-KW"/>
</dbReference>
<dbReference type="InterPro" id="IPR009003">
    <property type="entry name" value="Peptidase_S1_PA"/>
</dbReference>
<keyword evidence="4" id="KW-0865">Zymogen</keyword>
<dbReference type="InterPro" id="IPR018114">
    <property type="entry name" value="TRYPSIN_HIS"/>
</dbReference>
<feature type="domain" description="Peptidase S1" evidence="9">
    <location>
        <begin position="50"/>
        <end position="293"/>
    </location>
</feature>
<dbReference type="InterPro" id="IPR001254">
    <property type="entry name" value="Trypsin_dom"/>
</dbReference>
<dbReference type="FunFam" id="2.40.10.10:FF:000028">
    <property type="entry name" value="Serine protease easter"/>
    <property type="match status" value="1"/>
</dbReference>
<dbReference type="CDD" id="cd00190">
    <property type="entry name" value="Tryp_SPc"/>
    <property type="match status" value="1"/>
</dbReference>
<evidence type="ECO:0000256" key="2">
    <source>
        <dbReference type="ARBA" id="ARBA00022729"/>
    </source>
</evidence>
<evidence type="ECO:0000256" key="6">
    <source>
        <dbReference type="ARBA" id="ARBA00023180"/>
    </source>
</evidence>
<dbReference type="GO" id="GO:0006508">
    <property type="term" value="P:proteolysis"/>
    <property type="evidence" value="ECO:0007669"/>
    <property type="project" value="UniProtKB-KW"/>
</dbReference>
<sequence>MNRVCESSWKPTLHFGHCRGLERGQCRPSDQCLEQGGFAQARVSYLRPHIANGEAAGLSEFPWMALLLYGDLLVPQCGASLVSDTWVLTAAHCVLREDHLEEQLRRVRLGVWDVRQAEYGQDFSIARSIVHEKYRPGETTGSYLERYAHDIALLLLAGTVTYTEFIQPICLPSVFHPSRSDVYADYNLTIAGWGRTGHECPPISPVKIKALVTGWSTDSCRRLYQEVSHGQMCLGGGASRRSSCFGDSGGPVMDGNQLVGIISLGTFTCGSDQKPMVVTRVDTFVMWLAQHMNILSWRYL</sequence>
<evidence type="ECO:0000256" key="3">
    <source>
        <dbReference type="ARBA" id="ARBA00022837"/>
    </source>
</evidence>
<comment type="similarity">
    <text evidence="7">Belongs to the peptidase S1 family. CLIP subfamily.</text>
</comment>
<evidence type="ECO:0000313" key="11">
    <source>
        <dbReference type="Proteomes" id="UP001059596"/>
    </source>
</evidence>
<comment type="caution">
    <text evidence="10">The sequence shown here is derived from an EMBL/GenBank/DDBJ whole genome shotgun (WGS) entry which is preliminary data.</text>
</comment>
<evidence type="ECO:0000256" key="4">
    <source>
        <dbReference type="ARBA" id="ARBA00023145"/>
    </source>
</evidence>
<evidence type="ECO:0000256" key="5">
    <source>
        <dbReference type="ARBA" id="ARBA00023157"/>
    </source>
</evidence>
<accession>A0A9P9YFV9</accession>
<gene>
    <name evidence="10" type="ORF">M5D96_011073</name>
</gene>
<dbReference type="InterPro" id="IPR001314">
    <property type="entry name" value="Peptidase_S1A"/>
</dbReference>
<keyword evidence="2" id="KW-0732">Signal</keyword>
<protein>
    <recommendedName>
        <fullName evidence="9">Peptidase S1 domain-containing protein</fullName>
    </recommendedName>
</protein>
<evidence type="ECO:0000256" key="8">
    <source>
        <dbReference type="RuleBase" id="RU363034"/>
    </source>
</evidence>
<dbReference type="Gene3D" id="2.40.10.10">
    <property type="entry name" value="Trypsin-like serine proteases"/>
    <property type="match status" value="1"/>
</dbReference>
<evidence type="ECO:0000259" key="9">
    <source>
        <dbReference type="PROSITE" id="PS50240"/>
    </source>
</evidence>
<dbReference type="InterPro" id="IPR051487">
    <property type="entry name" value="Ser/Thr_Proteases_Immune/Dev"/>
</dbReference>
<evidence type="ECO:0000256" key="7">
    <source>
        <dbReference type="ARBA" id="ARBA00024195"/>
    </source>
</evidence>
<keyword evidence="8" id="KW-0720">Serine protease</keyword>
<evidence type="ECO:0000256" key="1">
    <source>
        <dbReference type="ARBA" id="ARBA00022723"/>
    </source>
</evidence>
<dbReference type="EMBL" id="JAMKOV010000022">
    <property type="protein sequence ID" value="KAI8036213.1"/>
    <property type="molecule type" value="Genomic_DNA"/>
</dbReference>
<keyword evidence="3" id="KW-0106">Calcium</keyword>
<keyword evidence="8" id="KW-0645">Protease</keyword>